<dbReference type="Pfam" id="PF21509">
    <property type="entry name" value="Ezh2-like__CXC_fung"/>
    <property type="match status" value="1"/>
</dbReference>
<evidence type="ECO:0000256" key="1">
    <source>
        <dbReference type="ARBA" id="ARBA00022603"/>
    </source>
</evidence>
<evidence type="ECO:0000256" key="2">
    <source>
        <dbReference type="ARBA" id="ARBA00022679"/>
    </source>
</evidence>
<protein>
    <submittedName>
        <fullName evidence="9">Uncharacterized protein</fullName>
    </submittedName>
</protein>
<name>A0ABR3XRI8_9PEZI</name>
<evidence type="ECO:0000259" key="8">
    <source>
        <dbReference type="PROSITE" id="PS51633"/>
    </source>
</evidence>
<dbReference type="EMBL" id="JAZHXJ010000050">
    <property type="protein sequence ID" value="KAL1878601.1"/>
    <property type="molecule type" value="Genomic_DNA"/>
</dbReference>
<dbReference type="InterPro" id="IPR001214">
    <property type="entry name" value="SET_dom"/>
</dbReference>
<evidence type="ECO:0000259" key="7">
    <source>
        <dbReference type="PROSITE" id="PS50280"/>
    </source>
</evidence>
<organism evidence="9 10">
    <name type="scientific">Phialemonium thermophilum</name>
    <dbReference type="NCBI Taxonomy" id="223376"/>
    <lineage>
        <taxon>Eukaryota</taxon>
        <taxon>Fungi</taxon>
        <taxon>Dikarya</taxon>
        <taxon>Ascomycota</taxon>
        <taxon>Pezizomycotina</taxon>
        <taxon>Sordariomycetes</taxon>
        <taxon>Sordariomycetidae</taxon>
        <taxon>Cephalothecales</taxon>
        <taxon>Cephalothecaceae</taxon>
        <taxon>Phialemonium</taxon>
    </lineage>
</organism>
<feature type="region of interest" description="Disordered" evidence="6">
    <location>
        <begin position="43"/>
        <end position="103"/>
    </location>
</feature>
<feature type="compositionally biased region" description="Acidic residues" evidence="6">
    <location>
        <begin position="930"/>
        <end position="949"/>
    </location>
</feature>
<feature type="compositionally biased region" description="Acidic residues" evidence="6">
    <location>
        <begin position="1151"/>
        <end position="1164"/>
    </location>
</feature>
<feature type="compositionally biased region" description="Basic residues" evidence="6">
    <location>
        <begin position="1050"/>
        <end position="1069"/>
    </location>
</feature>
<keyword evidence="4" id="KW-0805">Transcription regulation</keyword>
<feature type="compositionally biased region" description="Acidic residues" evidence="6">
    <location>
        <begin position="977"/>
        <end position="992"/>
    </location>
</feature>
<dbReference type="Gene3D" id="2.170.270.10">
    <property type="entry name" value="SET domain"/>
    <property type="match status" value="1"/>
</dbReference>
<dbReference type="InterPro" id="IPR048360">
    <property type="entry name" value="Ezh2_CXC_fung"/>
</dbReference>
<reference evidence="9 10" key="1">
    <citation type="journal article" date="2024" name="Commun. Biol.">
        <title>Comparative genomic analysis of thermophilic fungi reveals convergent evolutionary adaptations and gene losses.</title>
        <authorList>
            <person name="Steindorff A.S."/>
            <person name="Aguilar-Pontes M.V."/>
            <person name="Robinson A.J."/>
            <person name="Andreopoulos B."/>
            <person name="LaButti K."/>
            <person name="Kuo A."/>
            <person name="Mondo S."/>
            <person name="Riley R."/>
            <person name="Otillar R."/>
            <person name="Haridas S."/>
            <person name="Lipzen A."/>
            <person name="Grimwood J."/>
            <person name="Schmutz J."/>
            <person name="Clum A."/>
            <person name="Reid I.D."/>
            <person name="Moisan M.C."/>
            <person name="Butler G."/>
            <person name="Nguyen T.T.M."/>
            <person name="Dewar K."/>
            <person name="Conant G."/>
            <person name="Drula E."/>
            <person name="Henrissat B."/>
            <person name="Hansel C."/>
            <person name="Singer S."/>
            <person name="Hutchinson M.I."/>
            <person name="de Vries R.P."/>
            <person name="Natvig D.O."/>
            <person name="Powell A.J."/>
            <person name="Tsang A."/>
            <person name="Grigoriev I.V."/>
        </authorList>
    </citation>
    <scope>NUCLEOTIDE SEQUENCE [LARGE SCALE GENOMIC DNA]</scope>
    <source>
        <strain evidence="9 10">ATCC 24622</strain>
    </source>
</reference>
<dbReference type="SMART" id="SM00317">
    <property type="entry name" value="SET"/>
    <property type="match status" value="1"/>
</dbReference>
<evidence type="ECO:0000256" key="6">
    <source>
        <dbReference type="SAM" id="MobiDB-lite"/>
    </source>
</evidence>
<comment type="caution">
    <text evidence="9">The sequence shown here is derived from an EMBL/GenBank/DDBJ whole genome shotgun (WGS) entry which is preliminary data.</text>
</comment>
<dbReference type="PANTHER" id="PTHR45747">
    <property type="entry name" value="HISTONE-LYSINE N-METHYLTRANSFERASE E(Z)"/>
    <property type="match status" value="1"/>
</dbReference>
<dbReference type="InterPro" id="IPR040595">
    <property type="entry name" value="EZH2_N"/>
</dbReference>
<dbReference type="Pfam" id="PF00856">
    <property type="entry name" value="SET"/>
    <property type="match status" value="1"/>
</dbReference>
<dbReference type="Pfam" id="PF18600">
    <property type="entry name" value="Ezh2_MCSS_fung"/>
    <property type="match status" value="1"/>
</dbReference>
<keyword evidence="3" id="KW-0949">S-adenosyl-L-methionine</keyword>
<evidence type="ECO:0000256" key="4">
    <source>
        <dbReference type="ARBA" id="ARBA00023015"/>
    </source>
</evidence>
<feature type="compositionally biased region" description="Basic residues" evidence="6">
    <location>
        <begin position="1168"/>
        <end position="1183"/>
    </location>
</feature>
<gene>
    <name evidence="9" type="ORF">VTK73DRAFT_7682</name>
</gene>
<dbReference type="PROSITE" id="PS50280">
    <property type="entry name" value="SET"/>
    <property type="match status" value="1"/>
</dbReference>
<feature type="domain" description="CXC" evidence="8">
    <location>
        <begin position="582"/>
        <end position="700"/>
    </location>
</feature>
<feature type="compositionally biased region" description="Polar residues" evidence="6">
    <location>
        <begin position="67"/>
        <end position="77"/>
    </location>
</feature>
<keyword evidence="2" id="KW-0808">Transferase</keyword>
<dbReference type="Proteomes" id="UP001586593">
    <property type="component" value="Unassembled WGS sequence"/>
</dbReference>
<dbReference type="InterPro" id="IPR026489">
    <property type="entry name" value="CXC_dom"/>
</dbReference>
<feature type="domain" description="SET" evidence="7">
    <location>
        <begin position="715"/>
        <end position="844"/>
    </location>
</feature>
<evidence type="ECO:0000313" key="10">
    <source>
        <dbReference type="Proteomes" id="UP001586593"/>
    </source>
</evidence>
<dbReference type="PROSITE" id="PS51633">
    <property type="entry name" value="CXC"/>
    <property type="match status" value="1"/>
</dbReference>
<keyword evidence="10" id="KW-1185">Reference proteome</keyword>
<dbReference type="Pfam" id="PF18601">
    <property type="entry name" value="EZH2_N"/>
    <property type="match status" value="1"/>
</dbReference>
<keyword evidence="1" id="KW-0489">Methyltransferase</keyword>
<dbReference type="InterPro" id="IPR040968">
    <property type="entry name" value="EZH2_MCSS_fung"/>
</dbReference>
<keyword evidence="5" id="KW-0804">Transcription</keyword>
<dbReference type="InterPro" id="IPR046341">
    <property type="entry name" value="SET_dom_sf"/>
</dbReference>
<dbReference type="PANTHER" id="PTHR45747:SF4">
    <property type="entry name" value="HISTONE-LYSINE N-METHYLTRANSFERASE E(Z)"/>
    <property type="match status" value="1"/>
</dbReference>
<dbReference type="InterPro" id="IPR045318">
    <property type="entry name" value="EZH1/2-like"/>
</dbReference>
<dbReference type="SUPFAM" id="SSF82199">
    <property type="entry name" value="SET domain"/>
    <property type="match status" value="1"/>
</dbReference>
<feature type="compositionally biased region" description="Polar residues" evidence="6">
    <location>
        <begin position="1003"/>
        <end position="1014"/>
    </location>
</feature>
<feature type="region of interest" description="Disordered" evidence="6">
    <location>
        <begin position="858"/>
        <end position="1183"/>
    </location>
</feature>
<accession>A0ABR3XRI8</accession>
<evidence type="ECO:0000256" key="5">
    <source>
        <dbReference type="ARBA" id="ARBA00023163"/>
    </source>
</evidence>
<sequence length="1183" mass="132259">MPFTDTPIHDVVDLTMSGDEEEPQNVWGQRKLQQLLERRNQFSPPRFLVKSNPSNDRPVVSDFPGSRMNTTAVTSPGPSRPSASIGPVSLQTEAPRRTEANSSENTNLWALEHQSLPPRGHQTPSQHTPQKSNWTVDQISTKLETFSLDVKKFHARLVRFLIQQTWKKFEEPKNLSSFDDFADMQSTALEPDQPLGDAMAVKFKQHNPGKDHSKARILRFPVCGIKTGAECVPRYRFHHVEIRKNILSPNTMLKFVPHLRDLDEKEEKKYFVWLKELEAMDNKSGFKTLNRVQKMAKSRHDEYAATLYTFLDRWIETLDIPGCTKSTLIRYMATQSETDDAITPQQKNTLLDSYSEDAGSPQTKEAARLFTEAFDRVFGHRVPLRDVLMLDESVETIVDNKKAKDTPSSEMASDEQLLLGVEKFLLTYSVLGCLICYSHDCEHGEFGVENQKRTFSIDSLGRFGPLLKKKWVNQIRAKQQAGISPSKQSSSLCRNQCYRSYDIGNPAATVPPWTEKQVEILKAMFTTLGHSSLRPQCTTASLLGRKCWDVYRKMKELKLSLPTVELPPELPKVKMVPWYDRTRKVLLGDWQDCTVSHEHAKREIFDPCHHDGPCSAANKCPCVLGKLLCERFCQCTAENCAYKFTGCACHSTGKTCHQRQKEGKPCICVQLNRECDPVLCKGCGAAERADPLNANDELLHSTGCQNVSLQRGVSKAVVVGKSQLEGCGYGLFTAQDIAQDEYVIEYTGELITHDEGVRREARRGNVFDEGSHSSYLFTLLEQEGIWVDAAIYGNLSRYINHASEGDKKGCNIMPKILYVNGEFRIRFTALRDIKAGEELFFNYGENFPNLTKKLLEDKEAEENDPSGATKRKAGRPPRDENARVVARKSSNRTKVKEKTGHPSKASRSRGRGRARKEAPGPSRDVGSMDWEVEVLEDGDDEDDVVPEDESPSRRTSQTGTAGRRGRRTGGVARGLMEGDDGDENEGEDDYDEYQPVNRDNRETSNGNDSFQPTSRGRRRPGRPLDAKKQALGGYDSEAIATGTGVENVKRVSRRGGARPGAGRKPKKPRQPVPTPADAITTPSVEDSDGRPILQGAASTAAPAGEPTISAAPSQFSGAGRKRKASEIETDGEGESMIEHASLDDSTGIEVYADEEDDEDDDEDDVTARVRRNRKKPLRYRADS</sequence>
<evidence type="ECO:0000256" key="3">
    <source>
        <dbReference type="ARBA" id="ARBA00022691"/>
    </source>
</evidence>
<evidence type="ECO:0000313" key="9">
    <source>
        <dbReference type="EMBL" id="KAL1878601.1"/>
    </source>
</evidence>
<feature type="compositionally biased region" description="Basic residues" evidence="6">
    <location>
        <begin position="904"/>
        <end position="914"/>
    </location>
</feature>
<proteinExistence type="predicted"/>